<organism evidence="1 2">
    <name type="scientific">Dinothrombium tinctorium</name>
    <dbReference type="NCBI Taxonomy" id="1965070"/>
    <lineage>
        <taxon>Eukaryota</taxon>
        <taxon>Metazoa</taxon>
        <taxon>Ecdysozoa</taxon>
        <taxon>Arthropoda</taxon>
        <taxon>Chelicerata</taxon>
        <taxon>Arachnida</taxon>
        <taxon>Acari</taxon>
        <taxon>Acariformes</taxon>
        <taxon>Trombidiformes</taxon>
        <taxon>Prostigmata</taxon>
        <taxon>Anystina</taxon>
        <taxon>Parasitengona</taxon>
        <taxon>Trombidioidea</taxon>
        <taxon>Trombidiidae</taxon>
        <taxon>Dinothrombium</taxon>
    </lineage>
</organism>
<accession>A0A3S3PDM6</accession>
<dbReference type="EMBL" id="NCKU01019221">
    <property type="protein sequence ID" value="RWR98759.1"/>
    <property type="molecule type" value="Genomic_DNA"/>
</dbReference>
<evidence type="ECO:0000313" key="2">
    <source>
        <dbReference type="Proteomes" id="UP000285301"/>
    </source>
</evidence>
<dbReference type="InterPro" id="IPR036291">
    <property type="entry name" value="NAD(P)-bd_dom_sf"/>
</dbReference>
<proteinExistence type="predicted"/>
<dbReference type="PRINTS" id="PR00081">
    <property type="entry name" value="GDHRDH"/>
</dbReference>
<dbReference type="SUPFAM" id="SSF51735">
    <property type="entry name" value="NAD(P)-binding Rossmann-fold domains"/>
    <property type="match status" value="1"/>
</dbReference>
<keyword evidence="2" id="KW-1185">Reference proteome</keyword>
<dbReference type="PANTHER" id="PTHR43975:SF2">
    <property type="entry name" value="EG:BACR7A4.14 PROTEIN-RELATED"/>
    <property type="match status" value="1"/>
</dbReference>
<dbReference type="InterPro" id="IPR002347">
    <property type="entry name" value="SDR_fam"/>
</dbReference>
<reference evidence="1 2" key="1">
    <citation type="journal article" date="2018" name="Gigascience">
        <title>Genomes of trombidid mites reveal novel predicted allergens and laterally-transferred genes associated with secondary metabolism.</title>
        <authorList>
            <person name="Dong X."/>
            <person name="Chaisiri K."/>
            <person name="Xia D."/>
            <person name="Armstrong S.D."/>
            <person name="Fang Y."/>
            <person name="Donnelly M.J."/>
            <person name="Kadowaki T."/>
            <person name="McGarry J.W."/>
            <person name="Darby A.C."/>
            <person name="Makepeace B.L."/>
        </authorList>
    </citation>
    <scope>NUCLEOTIDE SEQUENCE [LARGE SCALE GENOMIC DNA]</scope>
    <source>
        <strain evidence="1">UoL-WK</strain>
    </source>
</reference>
<gene>
    <name evidence="1" type="ORF">B4U79_08332</name>
</gene>
<dbReference type="Proteomes" id="UP000285301">
    <property type="component" value="Unassembled WGS sequence"/>
</dbReference>
<dbReference type="PROSITE" id="PS51257">
    <property type="entry name" value="PROKAR_LIPOPROTEIN"/>
    <property type="match status" value="1"/>
</dbReference>
<name>A0A3S3PDM6_9ACAR</name>
<dbReference type="PANTHER" id="PTHR43975">
    <property type="entry name" value="ZGC:101858"/>
    <property type="match status" value="1"/>
</dbReference>
<dbReference type="AlphaFoldDB" id="A0A3S3PDM6"/>
<sequence length="262" mass="28686">MVDDLKNKVVLVIGSSWGIGEGTVVLFASYGCKVVVHGRNEERIARVAAKCEQVSPFGYKPLTVAADLENLEEIRKIVSQTIDHYNQIDVFVCNIAMKDKLYEILDENILKCFEAAYSRRIRAATYLAHLVLPYLIETKGNMIIVSSAASSIPLTGGTLTLIPHMCDASFDMLSKTLACEFGSKGVRVNTVNPNVVNTESNYTLLPDPKQVKAILEKAVQKTALKKLIEPEDVAKCIVFLASNAASFITGHSLVVDGGFLYK</sequence>
<evidence type="ECO:0000313" key="1">
    <source>
        <dbReference type="EMBL" id="RWR98759.1"/>
    </source>
</evidence>
<protein>
    <submittedName>
        <fullName evidence="1">Putative oxidoreductase-like protein</fullName>
    </submittedName>
</protein>
<dbReference type="Pfam" id="PF13561">
    <property type="entry name" value="adh_short_C2"/>
    <property type="match status" value="1"/>
</dbReference>
<dbReference type="OrthoDB" id="47007at2759"/>
<dbReference type="Gene3D" id="3.40.50.720">
    <property type="entry name" value="NAD(P)-binding Rossmann-like Domain"/>
    <property type="match status" value="1"/>
</dbReference>
<comment type="caution">
    <text evidence="1">The sequence shown here is derived from an EMBL/GenBank/DDBJ whole genome shotgun (WGS) entry which is preliminary data.</text>
</comment>
<dbReference type="STRING" id="1965070.A0A3S3PDM6"/>